<keyword evidence="5" id="KW-1185">Reference proteome</keyword>
<dbReference type="SUPFAM" id="SSF88713">
    <property type="entry name" value="Glycoside hydrolase/deacetylase"/>
    <property type="match status" value="1"/>
</dbReference>
<dbReference type="Pfam" id="PF01522">
    <property type="entry name" value="Polysacc_deac_1"/>
    <property type="match status" value="1"/>
</dbReference>
<evidence type="ECO:0000256" key="1">
    <source>
        <dbReference type="ARBA" id="ARBA00004613"/>
    </source>
</evidence>
<gene>
    <name evidence="4" type="ORF">QQ020_02915</name>
</gene>
<keyword evidence="2" id="KW-0732">Signal</keyword>
<dbReference type="EMBL" id="JAUJEB010000001">
    <property type="protein sequence ID" value="MDN5210976.1"/>
    <property type="molecule type" value="Genomic_DNA"/>
</dbReference>
<evidence type="ECO:0000256" key="2">
    <source>
        <dbReference type="ARBA" id="ARBA00022729"/>
    </source>
</evidence>
<feature type="domain" description="NodB homology" evidence="3">
    <location>
        <begin position="68"/>
        <end position="263"/>
    </location>
</feature>
<dbReference type="EC" id="3.-.-.-" evidence="4"/>
<sequence>MRITALLYHDVIENEHFSESGFNGSGPDSYKLDLPDFKSHLQVAAPRLSGQAEALKDFLNRGVIDTQVLRLITFDDGGVSFLSRIAPLLEGYQAAGIFFIATKYLGTDGFLEASEVRELHERGHIIGSHSHSHPKIISNLSYQELLQEWKTSKDILSDIVGEEVLTASVPGGFYSKQVARAAEESGFKILFTSEPTNKVAKLGDCYIVGRYSIKQNDIPAKAAKIINHNPVFFAREFLYWNLKKLLKNSLGSNYLKLREKLLR</sequence>
<dbReference type="CDD" id="cd10918">
    <property type="entry name" value="CE4_NodB_like_5s_6s"/>
    <property type="match status" value="1"/>
</dbReference>
<evidence type="ECO:0000259" key="3">
    <source>
        <dbReference type="PROSITE" id="PS51677"/>
    </source>
</evidence>
<comment type="subcellular location">
    <subcellularLocation>
        <location evidence="1">Secreted</location>
    </subcellularLocation>
</comment>
<evidence type="ECO:0000313" key="5">
    <source>
        <dbReference type="Proteomes" id="UP001172083"/>
    </source>
</evidence>
<dbReference type="GO" id="GO:0016787">
    <property type="term" value="F:hydrolase activity"/>
    <property type="evidence" value="ECO:0007669"/>
    <property type="project" value="UniProtKB-KW"/>
</dbReference>
<dbReference type="PANTHER" id="PTHR34216:SF3">
    <property type="entry name" value="POLY-BETA-1,6-N-ACETYL-D-GLUCOSAMINE N-DEACETYLASE"/>
    <property type="match status" value="1"/>
</dbReference>
<dbReference type="InterPro" id="IPR011330">
    <property type="entry name" value="Glyco_hydro/deAcase_b/a-brl"/>
</dbReference>
<protein>
    <submittedName>
        <fullName evidence="4">Polysaccharide deacetylase family protein</fullName>
        <ecNumber evidence="4">3.-.-.-</ecNumber>
    </submittedName>
</protein>
<comment type="caution">
    <text evidence="4">The sequence shown here is derived from an EMBL/GenBank/DDBJ whole genome shotgun (WGS) entry which is preliminary data.</text>
</comment>
<evidence type="ECO:0000313" key="4">
    <source>
        <dbReference type="EMBL" id="MDN5210976.1"/>
    </source>
</evidence>
<reference evidence="4" key="1">
    <citation type="submission" date="2023-06" db="EMBL/GenBank/DDBJ databases">
        <title>Genomic of Agaribacillus aureum.</title>
        <authorList>
            <person name="Wang G."/>
        </authorList>
    </citation>
    <scope>NUCLEOTIDE SEQUENCE</scope>
    <source>
        <strain evidence="4">BMA12</strain>
    </source>
</reference>
<organism evidence="4 5">
    <name type="scientific">Agaribacillus aureus</name>
    <dbReference type="NCBI Taxonomy" id="3051825"/>
    <lineage>
        <taxon>Bacteria</taxon>
        <taxon>Pseudomonadati</taxon>
        <taxon>Bacteroidota</taxon>
        <taxon>Cytophagia</taxon>
        <taxon>Cytophagales</taxon>
        <taxon>Splendidivirgaceae</taxon>
        <taxon>Agaribacillus</taxon>
    </lineage>
</organism>
<dbReference type="PANTHER" id="PTHR34216">
    <property type="match status" value="1"/>
</dbReference>
<dbReference type="InterPro" id="IPR002509">
    <property type="entry name" value="NODB_dom"/>
</dbReference>
<dbReference type="PROSITE" id="PS51677">
    <property type="entry name" value="NODB"/>
    <property type="match status" value="1"/>
</dbReference>
<keyword evidence="4" id="KW-0378">Hydrolase</keyword>
<name>A0ABT8L133_9BACT</name>
<proteinExistence type="predicted"/>
<dbReference type="RefSeq" id="WP_346756312.1">
    <property type="nucleotide sequence ID" value="NZ_JAUJEB010000001.1"/>
</dbReference>
<dbReference type="InterPro" id="IPR051398">
    <property type="entry name" value="Polysacch_Deacetylase"/>
</dbReference>
<dbReference type="Gene3D" id="3.20.20.370">
    <property type="entry name" value="Glycoside hydrolase/deacetylase"/>
    <property type="match status" value="1"/>
</dbReference>
<dbReference type="Proteomes" id="UP001172083">
    <property type="component" value="Unassembled WGS sequence"/>
</dbReference>
<accession>A0ABT8L133</accession>